<dbReference type="Proteomes" id="UP001183202">
    <property type="component" value="Unassembled WGS sequence"/>
</dbReference>
<feature type="repeat" description="WD" evidence="3">
    <location>
        <begin position="1114"/>
        <end position="1148"/>
    </location>
</feature>
<feature type="domain" description="HTH cro/C1-type" evidence="6">
    <location>
        <begin position="36"/>
        <end position="91"/>
    </location>
</feature>
<feature type="repeat" description="WD" evidence="3">
    <location>
        <begin position="1160"/>
        <end position="1201"/>
    </location>
</feature>
<dbReference type="RefSeq" id="WP_311554849.1">
    <property type="nucleotide sequence ID" value="NZ_JAVREJ010000002.1"/>
</dbReference>
<reference evidence="8" key="1">
    <citation type="submission" date="2023-07" db="EMBL/GenBank/DDBJ databases">
        <title>30 novel species of actinomycetes from the DSMZ collection.</title>
        <authorList>
            <person name="Nouioui I."/>
        </authorList>
    </citation>
    <scope>NUCLEOTIDE SEQUENCE [LARGE SCALE GENOMIC DNA]</scope>
    <source>
        <strain evidence="8">DSM 45834</strain>
    </source>
</reference>
<dbReference type="InterPro" id="IPR015943">
    <property type="entry name" value="WD40/YVTN_repeat-like_dom_sf"/>
</dbReference>
<evidence type="ECO:0000256" key="1">
    <source>
        <dbReference type="ARBA" id="ARBA00022574"/>
    </source>
</evidence>
<dbReference type="PANTHER" id="PTHR19879">
    <property type="entry name" value="TRANSCRIPTION INITIATION FACTOR TFIID"/>
    <property type="match status" value="1"/>
</dbReference>
<dbReference type="PROSITE" id="PS50294">
    <property type="entry name" value="WD_REPEATS_REGION"/>
    <property type="match status" value="9"/>
</dbReference>
<evidence type="ECO:0000313" key="8">
    <source>
        <dbReference type="Proteomes" id="UP001183202"/>
    </source>
</evidence>
<dbReference type="InterPro" id="IPR001680">
    <property type="entry name" value="WD40_rpt"/>
</dbReference>
<evidence type="ECO:0000313" key="7">
    <source>
        <dbReference type="EMBL" id="MDT0348913.1"/>
    </source>
</evidence>
<dbReference type="Pfam" id="PF00400">
    <property type="entry name" value="WD40"/>
    <property type="match status" value="11"/>
</dbReference>
<keyword evidence="5" id="KW-1133">Transmembrane helix</keyword>
<dbReference type="Pfam" id="PF20703">
    <property type="entry name" value="nSTAND1"/>
    <property type="match status" value="1"/>
</dbReference>
<dbReference type="PROSITE" id="PS50082">
    <property type="entry name" value="WD_REPEATS_2"/>
    <property type="match status" value="10"/>
</dbReference>
<dbReference type="InterPro" id="IPR019775">
    <property type="entry name" value="WD40_repeat_CS"/>
</dbReference>
<dbReference type="Gene3D" id="2.130.10.10">
    <property type="entry name" value="YVTN repeat-like/Quinoprotein amine dehydrogenase"/>
    <property type="match status" value="4"/>
</dbReference>
<feature type="repeat" description="WD" evidence="3">
    <location>
        <begin position="807"/>
        <end position="840"/>
    </location>
</feature>
<dbReference type="SUPFAM" id="SSF47413">
    <property type="entry name" value="lambda repressor-like DNA-binding domains"/>
    <property type="match status" value="1"/>
</dbReference>
<comment type="caution">
    <text evidence="7">The sequence shown here is derived from an EMBL/GenBank/DDBJ whole genome shotgun (WGS) entry which is preliminary data.</text>
</comment>
<dbReference type="InterPro" id="IPR010982">
    <property type="entry name" value="Lambda_DNA-bd_dom_sf"/>
</dbReference>
<keyword evidence="8" id="KW-1185">Reference proteome</keyword>
<evidence type="ECO:0000256" key="4">
    <source>
        <dbReference type="SAM" id="MobiDB-lite"/>
    </source>
</evidence>
<feature type="repeat" description="WD" evidence="3">
    <location>
        <begin position="1025"/>
        <end position="1066"/>
    </location>
</feature>
<feature type="region of interest" description="Disordered" evidence="4">
    <location>
        <begin position="1"/>
        <end position="23"/>
    </location>
</feature>
<keyword evidence="1 3" id="KW-0853">WD repeat</keyword>
<feature type="repeat" description="WD" evidence="3">
    <location>
        <begin position="1205"/>
        <end position="1246"/>
    </location>
</feature>
<dbReference type="SUPFAM" id="SSF63829">
    <property type="entry name" value="Calcium-dependent phosphotriesterase"/>
    <property type="match status" value="1"/>
</dbReference>
<protein>
    <submittedName>
        <fullName evidence="7">Helix-turn-helix domain-containing protein</fullName>
    </submittedName>
</protein>
<dbReference type="InterPro" id="IPR001387">
    <property type="entry name" value="Cro/C1-type_HTH"/>
</dbReference>
<name>A0ABU2N5Z9_9PSEU</name>
<dbReference type="CDD" id="cd00093">
    <property type="entry name" value="HTH_XRE"/>
    <property type="match status" value="1"/>
</dbReference>
<dbReference type="EMBL" id="JAVREJ010000002">
    <property type="protein sequence ID" value="MDT0348913.1"/>
    <property type="molecule type" value="Genomic_DNA"/>
</dbReference>
<sequence>MGGHQGVAMAEETDAPERLTPDPARIADGREFARELTLAREHAGLTVRRVQAATGIVASTLGGYFSGRHSPPAESLEAILRACGIDDPEAVRQWHDALGRVRKVPGRRRSRTVEPPYRGLESFQPQDAPWFFGRAELAAAIVAALTERGGRGPLVVVGASGAGKSSVLRAGLIPAMQTRPVLLTPGERPLTTLATHLAAARGADPVELRAALAAEPLDPAVLGVDADLLLVVDQFEEVFGPAVDEAERAAFIRVLCALDAPVVLALRADFYGRALGHAPLARAVQEGQVVVGPMSDDELRAAIVEPARKAEVTVEDGLVEVLLADLHRTGAGAASAALLPLLSHALLATWRRGQGVRMTVADYHAVGGIAGGVAQSAEEVFTQLPDDRQELVRHIFLRLVHVAPDTADTRRHVERAELPGGAEVTEVLDLFVARRLLTVDRHTVGITHEALLTAWPRLRGWIDTDRGGLAVHRRLGEAARAWRDADRDPDLLLRGGRLAAAQEATAERAGKLNELERAFLAAATARQAAERQAERRRTRRLRRLLAVLAVALLIAAGSGAYALKQRGDMARERDVAVSRQVAVRADMLRGRDPSLAAQLAVAAYRISPTPEARAQLIGATGAPTPARLPGPSGTTQSVAVDARRGLVVTAAGSDPTAQVWNRSDSGAWQRLADTPPVADGTVLTVALSPDGRLLAAGAGTAVHLIDLADPAHPTAVGPPVTGAQGTIFGIAFTPDGRTLVAGGADRTVRSWDVSDPAHPVPGAVFTGPGGDVQAVAVSPDGRQLAAGSADTGAYLWDLADPARREVLIGATAKIHAVAFSPDGRTLAAGGADRAVHLWNVADPTLPLIGEPLAGPTTWVNSVAFSPDGRSIAFGSSDNTLRVVDLASRRLVAELPHPSPVTAATFLDDRTLVAGEADGVARVWPVPGPGLSGFADSVFALDWSADGRVLAVGPGSKDGTVSLWRLDDASAALLGSVTNPPGEATFSGSATLSPDGRTVAVGRSDGSVRLWDVSAPDRPVPVEPPLTGSTGVVEQLTTSPDGRTLAVSSDDGTVRLWDISQPRTPRPLRMLTGPTNYVFAATFSPDGRVVAGASADRKGYLWDLTRPDDVPTAVLDGPTSYAYSPAFSPDGHTLAIGSADKTVRLWDVRRLDRPVPLGAPMTGPTNYVYTVVFSPDGTQLAAASTGGTAWLWDVSTPTAPRDPIGIAASTDPLFTVAFSPDGNTLAAGGADRRVHLWTIDPQRAAEALCARTGAPLTPDEWRSLVGDLPYATPCGGR</sequence>
<gene>
    <name evidence="7" type="ORF">RM445_05175</name>
</gene>
<dbReference type="InterPro" id="IPR020472">
    <property type="entry name" value="WD40_PAC1"/>
</dbReference>
<dbReference type="PRINTS" id="PR00320">
    <property type="entry name" value="GPROTEINBRPT"/>
</dbReference>
<feature type="transmembrane region" description="Helical" evidence="5">
    <location>
        <begin position="544"/>
        <end position="563"/>
    </location>
</feature>
<evidence type="ECO:0000256" key="5">
    <source>
        <dbReference type="SAM" id="Phobius"/>
    </source>
</evidence>
<dbReference type="Pfam" id="PF13560">
    <property type="entry name" value="HTH_31"/>
    <property type="match status" value="1"/>
</dbReference>
<dbReference type="CDD" id="cd00200">
    <property type="entry name" value="WD40"/>
    <property type="match status" value="2"/>
</dbReference>
<keyword evidence="5" id="KW-0472">Membrane</keyword>
<dbReference type="SMART" id="SM00530">
    <property type="entry name" value="HTH_XRE"/>
    <property type="match status" value="1"/>
</dbReference>
<feature type="repeat" description="WD" evidence="3">
    <location>
        <begin position="720"/>
        <end position="754"/>
    </location>
</feature>
<feature type="repeat" description="WD" evidence="3">
    <location>
        <begin position="988"/>
        <end position="1013"/>
    </location>
</feature>
<proteinExistence type="predicted"/>
<organism evidence="7 8">
    <name type="scientific">Pseudonocardia charpentierae</name>
    <dbReference type="NCBI Taxonomy" id="3075545"/>
    <lineage>
        <taxon>Bacteria</taxon>
        <taxon>Bacillati</taxon>
        <taxon>Actinomycetota</taxon>
        <taxon>Actinomycetes</taxon>
        <taxon>Pseudonocardiales</taxon>
        <taxon>Pseudonocardiaceae</taxon>
        <taxon>Pseudonocardia</taxon>
    </lineage>
</organism>
<feature type="transmembrane region" description="Helical" evidence="5">
    <location>
        <begin position="331"/>
        <end position="350"/>
    </location>
</feature>
<dbReference type="Gene3D" id="1.10.260.40">
    <property type="entry name" value="lambda repressor-like DNA-binding domains"/>
    <property type="match status" value="1"/>
</dbReference>
<dbReference type="PROSITE" id="PS50943">
    <property type="entry name" value="HTH_CROC1"/>
    <property type="match status" value="1"/>
</dbReference>
<feature type="repeat" description="WD" evidence="3">
    <location>
        <begin position="852"/>
        <end position="893"/>
    </location>
</feature>
<dbReference type="PROSITE" id="PS00678">
    <property type="entry name" value="WD_REPEATS_1"/>
    <property type="match status" value="4"/>
</dbReference>
<feature type="repeat" description="WD" evidence="3">
    <location>
        <begin position="765"/>
        <end position="806"/>
    </location>
</feature>
<keyword evidence="2" id="KW-0677">Repeat</keyword>
<dbReference type="SMART" id="SM00320">
    <property type="entry name" value="WD40"/>
    <property type="match status" value="14"/>
</dbReference>
<dbReference type="InterPro" id="IPR036322">
    <property type="entry name" value="WD40_repeat_dom_sf"/>
</dbReference>
<keyword evidence="5" id="KW-0812">Transmembrane</keyword>
<accession>A0ABU2N5Z9</accession>
<dbReference type="SUPFAM" id="SSF50978">
    <property type="entry name" value="WD40 repeat-like"/>
    <property type="match status" value="2"/>
</dbReference>
<evidence type="ECO:0000256" key="2">
    <source>
        <dbReference type="ARBA" id="ARBA00022737"/>
    </source>
</evidence>
<dbReference type="PANTHER" id="PTHR19879:SF9">
    <property type="entry name" value="TRANSCRIPTION INITIATION FACTOR TFIID SUBUNIT 5"/>
    <property type="match status" value="1"/>
</dbReference>
<evidence type="ECO:0000256" key="3">
    <source>
        <dbReference type="PROSITE-ProRule" id="PRU00221"/>
    </source>
</evidence>
<evidence type="ECO:0000259" key="6">
    <source>
        <dbReference type="PROSITE" id="PS50943"/>
    </source>
</evidence>
<dbReference type="InterPro" id="IPR049052">
    <property type="entry name" value="nSTAND1"/>
</dbReference>
<feature type="repeat" description="WD" evidence="3">
    <location>
        <begin position="1070"/>
        <end position="1111"/>
    </location>
</feature>